<dbReference type="HAMAP" id="MF_00484">
    <property type="entry name" value="Glycogen_synth"/>
    <property type="match status" value="1"/>
</dbReference>
<keyword evidence="11" id="KW-1185">Reference proteome</keyword>
<evidence type="ECO:0000256" key="4">
    <source>
        <dbReference type="ARBA" id="ARBA00022676"/>
    </source>
</evidence>
<keyword evidence="6 7" id="KW-0320">Glycogen biosynthesis</keyword>
<evidence type="ECO:0000256" key="2">
    <source>
        <dbReference type="ARBA" id="ARBA00002764"/>
    </source>
</evidence>
<comment type="caution">
    <text evidence="10">The sequence shown here is derived from an EMBL/GenBank/DDBJ whole genome shotgun (WGS) entry which is preliminary data.</text>
</comment>
<feature type="domain" description="Glycosyl transferase family 1" evidence="8">
    <location>
        <begin position="290"/>
        <end position="447"/>
    </location>
</feature>
<dbReference type="PANTHER" id="PTHR45825">
    <property type="entry name" value="GRANULE-BOUND STARCH SYNTHASE 1, CHLOROPLASTIC/AMYLOPLASTIC"/>
    <property type="match status" value="1"/>
</dbReference>
<comment type="catalytic activity">
    <reaction evidence="1 7">
        <text>[(1-&gt;4)-alpha-D-glucosyl](n) + ADP-alpha-D-glucose = [(1-&gt;4)-alpha-D-glucosyl](n+1) + ADP + H(+)</text>
        <dbReference type="Rhea" id="RHEA:18189"/>
        <dbReference type="Rhea" id="RHEA-COMP:9584"/>
        <dbReference type="Rhea" id="RHEA-COMP:9587"/>
        <dbReference type="ChEBI" id="CHEBI:15378"/>
        <dbReference type="ChEBI" id="CHEBI:15444"/>
        <dbReference type="ChEBI" id="CHEBI:57498"/>
        <dbReference type="ChEBI" id="CHEBI:456216"/>
        <dbReference type="EC" id="2.4.1.21"/>
    </reaction>
</comment>
<evidence type="ECO:0000256" key="5">
    <source>
        <dbReference type="ARBA" id="ARBA00022679"/>
    </source>
</evidence>
<comment type="similarity">
    <text evidence="3 7">Belongs to the glycosyltransferase 1 family. Bacterial/plant glycogen synthase subfamily.</text>
</comment>
<organism evidence="10 11">
    <name type="scientific">Clostridium moniliforme</name>
    <dbReference type="NCBI Taxonomy" id="39489"/>
    <lineage>
        <taxon>Bacteria</taxon>
        <taxon>Bacillati</taxon>
        <taxon>Bacillota</taxon>
        <taxon>Clostridia</taxon>
        <taxon>Eubacteriales</taxon>
        <taxon>Clostridiaceae</taxon>
        <taxon>Clostridium</taxon>
    </lineage>
</organism>
<evidence type="ECO:0000313" key="11">
    <source>
        <dbReference type="Proteomes" id="UP000783390"/>
    </source>
</evidence>
<dbReference type="CDD" id="cd03791">
    <property type="entry name" value="GT5_Glycogen_synthase_DULL1-like"/>
    <property type="match status" value="1"/>
</dbReference>
<dbReference type="NCBIfam" id="NF001898">
    <property type="entry name" value="PRK00654.1-1"/>
    <property type="match status" value="1"/>
</dbReference>
<gene>
    <name evidence="7" type="primary">glgA</name>
    <name evidence="10" type="ORF">J2Z53_002539</name>
</gene>
<dbReference type="Gene3D" id="3.40.50.2000">
    <property type="entry name" value="Glycogen Phosphorylase B"/>
    <property type="match status" value="2"/>
</dbReference>
<evidence type="ECO:0000259" key="9">
    <source>
        <dbReference type="Pfam" id="PF08323"/>
    </source>
</evidence>
<feature type="domain" description="Starch synthase catalytic" evidence="9">
    <location>
        <begin position="2"/>
        <end position="236"/>
    </location>
</feature>
<dbReference type="InterPro" id="IPR011835">
    <property type="entry name" value="GS/SS"/>
</dbReference>
<accession>A0ABS4F3R4</accession>
<dbReference type="EC" id="2.4.1.21" evidence="7"/>
<name>A0ABS4F3R4_9CLOT</name>
<dbReference type="Pfam" id="PF00534">
    <property type="entry name" value="Glycos_transf_1"/>
    <property type="match status" value="1"/>
</dbReference>
<dbReference type="Pfam" id="PF08323">
    <property type="entry name" value="Glyco_transf_5"/>
    <property type="match status" value="1"/>
</dbReference>
<dbReference type="RefSeq" id="WP_209797804.1">
    <property type="nucleotide sequence ID" value="NZ_JAGGJZ010000017.1"/>
</dbReference>
<reference evidence="10 11" key="1">
    <citation type="submission" date="2021-03" db="EMBL/GenBank/DDBJ databases">
        <title>Genomic Encyclopedia of Type Strains, Phase IV (KMG-IV): sequencing the most valuable type-strain genomes for metagenomic binning, comparative biology and taxonomic classification.</title>
        <authorList>
            <person name="Goeker M."/>
        </authorList>
    </citation>
    <scope>NUCLEOTIDE SEQUENCE [LARGE SCALE GENOMIC DNA]</scope>
    <source>
        <strain evidence="10 11">DSM 3984</strain>
    </source>
</reference>
<dbReference type="GO" id="GO:0009011">
    <property type="term" value="F:alpha-1,4-glucan glucosyltransferase (ADP-glucose donor) activity"/>
    <property type="evidence" value="ECO:0007669"/>
    <property type="project" value="UniProtKB-EC"/>
</dbReference>
<dbReference type="InterPro" id="IPR013534">
    <property type="entry name" value="Starch_synth_cat_dom"/>
</dbReference>
<proteinExistence type="inferred from homology"/>
<evidence type="ECO:0000256" key="6">
    <source>
        <dbReference type="ARBA" id="ARBA00023056"/>
    </source>
</evidence>
<comment type="pathway">
    <text evidence="7">Glycan biosynthesis; glycogen biosynthesis.</text>
</comment>
<dbReference type="SUPFAM" id="SSF53756">
    <property type="entry name" value="UDP-Glycosyltransferase/glycogen phosphorylase"/>
    <property type="match status" value="1"/>
</dbReference>
<protein>
    <recommendedName>
        <fullName evidence="7">Glycogen synthase</fullName>
        <ecNumber evidence="7">2.4.1.21</ecNumber>
    </recommendedName>
    <alternativeName>
        <fullName evidence="7">Starch [bacterial glycogen] synthase</fullName>
    </alternativeName>
</protein>
<dbReference type="NCBIfam" id="TIGR02095">
    <property type="entry name" value="glgA"/>
    <property type="match status" value="1"/>
</dbReference>
<dbReference type="InterPro" id="IPR001296">
    <property type="entry name" value="Glyco_trans_1"/>
</dbReference>
<feature type="binding site" evidence="7">
    <location>
        <position position="15"/>
    </location>
    <ligand>
        <name>ADP-alpha-D-glucose</name>
        <dbReference type="ChEBI" id="CHEBI:57498"/>
    </ligand>
</feature>
<dbReference type="PANTHER" id="PTHR45825:SF11">
    <property type="entry name" value="ALPHA AMYLASE DOMAIN-CONTAINING PROTEIN"/>
    <property type="match status" value="1"/>
</dbReference>
<evidence type="ECO:0000256" key="1">
    <source>
        <dbReference type="ARBA" id="ARBA00001478"/>
    </source>
</evidence>
<evidence type="ECO:0000256" key="7">
    <source>
        <dbReference type="HAMAP-Rule" id="MF_00484"/>
    </source>
</evidence>
<keyword evidence="5 7" id="KW-0808">Transferase</keyword>
<evidence type="ECO:0000256" key="3">
    <source>
        <dbReference type="ARBA" id="ARBA00010281"/>
    </source>
</evidence>
<evidence type="ECO:0000259" key="8">
    <source>
        <dbReference type="Pfam" id="PF00534"/>
    </source>
</evidence>
<dbReference type="Proteomes" id="UP000783390">
    <property type="component" value="Unassembled WGS sequence"/>
</dbReference>
<evidence type="ECO:0000313" key="10">
    <source>
        <dbReference type="EMBL" id="MBP1890890.1"/>
    </source>
</evidence>
<comment type="function">
    <text evidence="2 7">Synthesizes alpha-1,4-glucan chains using ADP-glucose.</text>
</comment>
<dbReference type="EMBL" id="JAGGJZ010000017">
    <property type="protein sequence ID" value="MBP1890890.1"/>
    <property type="molecule type" value="Genomic_DNA"/>
</dbReference>
<keyword evidence="4 7" id="KW-0328">Glycosyltransferase</keyword>
<sequence length="478" mass="55251">MKVLIAASEAHPFIKTGGLGDVIGALPQALKKLGLDVRVVIPNYRDIKKDIKEKAEFIKSFEVAVSWRKQYCGILEYKYKDVTYYLIDNEYYFKRDGLYGYYDDGEKFAFFDRAVLEFLKELDWKPDIIHCNDWQTGMIPVLHKVEYMKDDFYKNIKTIISIHNLFFQGTFTKEVLPELFGYDYELFTNGSLELHGGVSFLKGAINYSDKISTVSETYALEIMTPEYGETLDGLLRWKKGILKGIVNGIDYDEYNPETDKFIFKNYSIENIEDKFINKIELQKELGLKVSKDTPMIGMVSRLTHQKGCDLIINMLEGLLKNDIQIVILGTGDPIYENAFKDFQERYKGKVSSNIMFDNKLAHKIYAASDMFLMPSLFEPCGLGQLIALRYGAVPIVRETGGLKDTVIPYDEYTGLGNGFGFKNYDYNELKKIIEYAIDVYKNKQRWKSLILQSMKSDNSWLKSAKKYKEMYEDAFCIK</sequence>